<evidence type="ECO:0000256" key="1">
    <source>
        <dbReference type="SAM" id="SignalP"/>
    </source>
</evidence>
<organism evidence="2 3">
    <name type="scientific">Orchesella cincta</name>
    <name type="common">Springtail</name>
    <name type="synonym">Podura cincta</name>
    <dbReference type="NCBI Taxonomy" id="48709"/>
    <lineage>
        <taxon>Eukaryota</taxon>
        <taxon>Metazoa</taxon>
        <taxon>Ecdysozoa</taxon>
        <taxon>Arthropoda</taxon>
        <taxon>Hexapoda</taxon>
        <taxon>Collembola</taxon>
        <taxon>Entomobryomorpha</taxon>
        <taxon>Entomobryoidea</taxon>
        <taxon>Orchesellidae</taxon>
        <taxon>Orchesellinae</taxon>
        <taxon>Orchesella</taxon>
    </lineage>
</organism>
<feature type="signal peptide" evidence="1">
    <location>
        <begin position="1"/>
        <end position="19"/>
    </location>
</feature>
<dbReference type="AlphaFoldDB" id="A0A1D2M9J8"/>
<name>A0A1D2M9J8_ORCCI</name>
<sequence>MRYSIFIVFLACFAANSQASSKSNPRKITDLKSLSPFEKLGLLAISSALPEKNLNISRNSLFAEEEHELIDLYYHDLRTLLTQFVKIKEDAPFPEITDYSWFELCLPFCASWGITLETNRTSITGQERTTSVNEITPTSFKNTFHVPSFVWTSPDFLFEVNDETALTRWIWRNMRVALNNLKWTTTFDYDVDPDLGLQISNLDIKFSIYWLRINIYIVGTINSGGWFIPVPPIFTDWTTNLRAYWANYKPQYLSLLTHRINCVLSNSRSDPVGCINGTATLSEKYHKMNVVQLFETFGLGELDRT</sequence>
<gene>
    <name evidence="2" type="ORF">Ocin01_17071</name>
</gene>
<comment type="caution">
    <text evidence="2">The sequence shown here is derived from an EMBL/GenBank/DDBJ whole genome shotgun (WGS) entry which is preliminary data.</text>
</comment>
<feature type="chain" id="PRO_5008903666" evidence="1">
    <location>
        <begin position="20"/>
        <end position="305"/>
    </location>
</feature>
<evidence type="ECO:0000313" key="2">
    <source>
        <dbReference type="EMBL" id="ODM89611.1"/>
    </source>
</evidence>
<reference evidence="2 3" key="1">
    <citation type="journal article" date="2016" name="Genome Biol. Evol.">
        <title>Gene Family Evolution Reflects Adaptation to Soil Environmental Stressors in the Genome of the Collembolan Orchesella cincta.</title>
        <authorList>
            <person name="Faddeeva-Vakhrusheva A."/>
            <person name="Derks M.F."/>
            <person name="Anvar S.Y."/>
            <person name="Agamennone V."/>
            <person name="Suring W."/>
            <person name="Smit S."/>
            <person name="van Straalen N.M."/>
            <person name="Roelofs D."/>
        </authorList>
    </citation>
    <scope>NUCLEOTIDE SEQUENCE [LARGE SCALE GENOMIC DNA]</scope>
    <source>
        <tissue evidence="2">Mixed pool</tissue>
    </source>
</reference>
<protein>
    <submittedName>
        <fullName evidence="2">Uncharacterized protein</fullName>
    </submittedName>
</protein>
<accession>A0A1D2M9J8</accession>
<keyword evidence="1" id="KW-0732">Signal</keyword>
<dbReference type="Proteomes" id="UP000094527">
    <property type="component" value="Unassembled WGS sequence"/>
</dbReference>
<proteinExistence type="predicted"/>
<keyword evidence="3" id="KW-1185">Reference proteome</keyword>
<dbReference type="EMBL" id="LJIJ01002498">
    <property type="protein sequence ID" value="ODM89611.1"/>
    <property type="molecule type" value="Genomic_DNA"/>
</dbReference>
<evidence type="ECO:0000313" key="3">
    <source>
        <dbReference type="Proteomes" id="UP000094527"/>
    </source>
</evidence>